<dbReference type="Pfam" id="PF02321">
    <property type="entry name" value="OEP"/>
    <property type="match status" value="2"/>
</dbReference>
<evidence type="ECO:0000313" key="3">
    <source>
        <dbReference type="EMBL" id="OAH96972.1"/>
    </source>
</evidence>
<dbReference type="PANTHER" id="PTHR30203:SF25">
    <property type="entry name" value="OUTER MEMBRANE PROTEIN-RELATED"/>
    <property type="match status" value="1"/>
</dbReference>
<organism evidence="3 4">
    <name type="scientific">Methylomonas methanica</name>
    <dbReference type="NCBI Taxonomy" id="421"/>
    <lineage>
        <taxon>Bacteria</taxon>
        <taxon>Pseudomonadati</taxon>
        <taxon>Pseudomonadota</taxon>
        <taxon>Gammaproteobacteria</taxon>
        <taxon>Methylococcales</taxon>
        <taxon>Methylococcaceae</taxon>
        <taxon>Methylomonas</taxon>
    </lineage>
</organism>
<dbReference type="Gene3D" id="2.20.200.10">
    <property type="entry name" value="Outer membrane efflux proteins (OEP)"/>
    <property type="match status" value="1"/>
</dbReference>
<dbReference type="RefSeq" id="WP_064038726.1">
    <property type="nucleotide sequence ID" value="NZ_LUUH01000105.1"/>
</dbReference>
<comment type="subcellular location">
    <subcellularLocation>
        <location evidence="2">Cell outer membrane</location>
        <topology evidence="2">Lipid-anchor</topology>
    </subcellularLocation>
</comment>
<dbReference type="Proteomes" id="UP000077763">
    <property type="component" value="Unassembled WGS sequence"/>
</dbReference>
<comment type="similarity">
    <text evidence="1 2">Belongs to the outer membrane factor (OMF) (TC 1.B.17) family.</text>
</comment>
<keyword evidence="2" id="KW-0472">Membrane</keyword>
<evidence type="ECO:0000313" key="4">
    <source>
        <dbReference type="Proteomes" id="UP000077763"/>
    </source>
</evidence>
<keyword evidence="2" id="KW-0564">Palmitate</keyword>
<dbReference type="GO" id="GO:0015562">
    <property type="term" value="F:efflux transmembrane transporter activity"/>
    <property type="evidence" value="ECO:0007669"/>
    <property type="project" value="InterPro"/>
</dbReference>
<accession>A0A177LVI6</accession>
<reference evidence="3 4" key="1">
    <citation type="submission" date="2016-03" db="EMBL/GenBank/DDBJ databases">
        <authorList>
            <person name="Ploux O."/>
        </authorList>
    </citation>
    <scope>NUCLEOTIDE SEQUENCE [LARGE SCALE GENOMIC DNA]</scope>
    <source>
        <strain evidence="3 4">R-45371</strain>
    </source>
</reference>
<dbReference type="InterPro" id="IPR003423">
    <property type="entry name" value="OMP_efflux"/>
</dbReference>
<dbReference type="SUPFAM" id="SSF56954">
    <property type="entry name" value="Outer membrane efflux proteins (OEP)"/>
    <property type="match status" value="1"/>
</dbReference>
<keyword evidence="2" id="KW-0812">Transmembrane</keyword>
<evidence type="ECO:0000256" key="1">
    <source>
        <dbReference type="ARBA" id="ARBA00007613"/>
    </source>
</evidence>
<dbReference type="Gene3D" id="1.20.1600.10">
    <property type="entry name" value="Outer membrane efflux proteins (OEP)"/>
    <property type="match status" value="1"/>
</dbReference>
<dbReference type="AlphaFoldDB" id="A0A177LVI6"/>
<protein>
    <submittedName>
        <fullName evidence="3">Transporter</fullName>
    </submittedName>
</protein>
<comment type="caution">
    <text evidence="3">The sequence shown here is derived from an EMBL/GenBank/DDBJ whole genome shotgun (WGS) entry which is preliminary data.</text>
</comment>
<dbReference type="GO" id="GO:0009279">
    <property type="term" value="C:cell outer membrane"/>
    <property type="evidence" value="ECO:0007669"/>
    <property type="project" value="UniProtKB-SubCell"/>
</dbReference>
<evidence type="ECO:0000256" key="2">
    <source>
        <dbReference type="RuleBase" id="RU362097"/>
    </source>
</evidence>
<dbReference type="NCBIfam" id="TIGR01845">
    <property type="entry name" value="outer_NodT"/>
    <property type="match status" value="1"/>
</dbReference>
<dbReference type="PANTHER" id="PTHR30203">
    <property type="entry name" value="OUTER MEMBRANE CATION EFFLUX PROTEIN"/>
    <property type="match status" value="1"/>
</dbReference>
<gene>
    <name evidence="3" type="ORF">A1353_23580</name>
</gene>
<proteinExistence type="inferred from homology"/>
<sequence>MLGKPTGFIILIAAAGCTVGPDYHAPTANAPGSWQAEKTTNTAITTSDPKHLQNWWLRFNDAPLNALMAKALAGNLDLKIALTRIDQARAERRGTQAELFPTVNIKAGAQRQDNPLPALAPGLRYNMFELGFDALWEIDLFGRQQRRLEAASAELDGANAGYQQALVTLSAELARSYVEYRSAQNQLRITTSNLQTQKATLSLTEKLFDEGVVARHEVVRSRALTETTMAQIPALEAKLTGLLRQLELLVGQHPGSLALELSPLGAVPQAAGAEILASPAASLRNRPDIYIAERQLAAATALQGSAIAELFPKISLSAFVGLRNTDLESLFKSAAFSYGTAANLLQPLLNFGRIRAGIQLADARQQEAYFSYEKTILEALRETETVLSRYLNEEQRRRLLASSTLDLRESVRLSELRYQEGVISFLDVLDSQRSLYAAEIELARSESDTSTHMIAVYKALGGGPEKSSMQSQLVEEP</sequence>
<dbReference type="InterPro" id="IPR010131">
    <property type="entry name" value="MdtP/NodT-like"/>
</dbReference>
<keyword evidence="2" id="KW-0449">Lipoprotein</keyword>
<keyword evidence="2" id="KW-1134">Transmembrane beta strand</keyword>
<dbReference type="EMBL" id="LUUH01000105">
    <property type="protein sequence ID" value="OAH96972.1"/>
    <property type="molecule type" value="Genomic_DNA"/>
</dbReference>
<dbReference type="PROSITE" id="PS51257">
    <property type="entry name" value="PROKAR_LIPOPROTEIN"/>
    <property type="match status" value="1"/>
</dbReference>
<name>A0A177LVI6_METMH</name>